<evidence type="ECO:0000256" key="4">
    <source>
        <dbReference type="ARBA" id="ARBA00022769"/>
    </source>
</evidence>
<dbReference type="STRING" id="1353952.A0A165DR46"/>
<dbReference type="GO" id="GO:0004519">
    <property type="term" value="F:endonuclease activity"/>
    <property type="evidence" value="ECO:0007669"/>
    <property type="project" value="UniProtKB-KW"/>
</dbReference>
<name>A0A165DR46_9BASI</name>
<dbReference type="GO" id="GO:0005634">
    <property type="term" value="C:nucleus"/>
    <property type="evidence" value="ECO:0007669"/>
    <property type="project" value="TreeGrafter"/>
</dbReference>
<dbReference type="InterPro" id="IPR004601">
    <property type="entry name" value="UvdE"/>
</dbReference>
<dbReference type="EMBL" id="KV424039">
    <property type="protein sequence ID" value="KZT53356.1"/>
    <property type="molecule type" value="Genomic_DNA"/>
</dbReference>
<gene>
    <name evidence="8" type="ORF">CALCODRAFT_440169</name>
</gene>
<dbReference type="FunCoup" id="A0A165DR46">
    <property type="interactions" value="346"/>
</dbReference>
<sequence length="514" mass="57600">MPKRKSATATDTSQPAPAEEQSTPVKRPRRTKAHGGIEHLSAREVDDIAKFSVKLVTGTVVAEAIKVEEVSTPAKKRRSNRKKTDPVAEATQQESTPASAKRKRTPKAKAAVPAEPDTPGTAVSIPRRSSRARKVLPSDAYADCQESAPEDTPTKRRRRRKADEPVTYVIPPVERLQTTFHGRLGYACLNTVLRQLPEPVFCSRTCRLDTLRREGVEFAKELGLRNVEDLGKMIEWNEANKIKFMRVSSDMFPFASHGEHGYSLEYADSALRAAGALAKKYGHRLTMHPGQFTQLGSPKPGVVAASVRELEHQCDILDRLGVGRDGVMIIHMGGVYGDKPGTIARFKQNWRGLSEKVRDRLVLENDELCYNVEELLPVSEELGVPIVLDWHHDWIYPSSQSPAELMPRILSVWQQKGIKPKQHLSEPRPGAVSVVEKRAHADRCERLPEGMPGDMDLMIEAKDKEQAVFHLWRIYGLEEPLHENLRPPKEVQELATNGRKARKVKKCVPIQQPL</sequence>
<dbReference type="NCBIfam" id="TIGR00629">
    <property type="entry name" value="uvde"/>
    <property type="match status" value="1"/>
</dbReference>
<feature type="region of interest" description="Disordered" evidence="7">
    <location>
        <begin position="64"/>
        <end position="163"/>
    </location>
</feature>
<dbReference type="AlphaFoldDB" id="A0A165DR46"/>
<evidence type="ECO:0000256" key="7">
    <source>
        <dbReference type="SAM" id="MobiDB-lite"/>
    </source>
</evidence>
<dbReference type="InterPro" id="IPR036237">
    <property type="entry name" value="Xyl_isomerase-like_sf"/>
</dbReference>
<dbReference type="Proteomes" id="UP000076842">
    <property type="component" value="Unassembled WGS sequence"/>
</dbReference>
<dbReference type="GO" id="GO:0005739">
    <property type="term" value="C:mitochondrion"/>
    <property type="evidence" value="ECO:0007669"/>
    <property type="project" value="TreeGrafter"/>
</dbReference>
<dbReference type="SUPFAM" id="SSF51658">
    <property type="entry name" value="Xylose isomerase-like"/>
    <property type="match status" value="1"/>
</dbReference>
<keyword evidence="4" id="KW-0228">DNA excision</keyword>
<dbReference type="InParanoid" id="A0A165DR46"/>
<keyword evidence="9" id="KW-1185">Reference proteome</keyword>
<evidence type="ECO:0000256" key="2">
    <source>
        <dbReference type="ARBA" id="ARBA00022759"/>
    </source>
</evidence>
<evidence type="ECO:0000256" key="1">
    <source>
        <dbReference type="ARBA" id="ARBA00022722"/>
    </source>
</evidence>
<dbReference type="GO" id="GO:0043504">
    <property type="term" value="P:mitochondrial DNA repair"/>
    <property type="evidence" value="ECO:0007669"/>
    <property type="project" value="TreeGrafter"/>
</dbReference>
<keyword evidence="5" id="KW-0378">Hydrolase</keyword>
<dbReference type="GO" id="GO:0006289">
    <property type="term" value="P:nucleotide-excision repair"/>
    <property type="evidence" value="ECO:0007669"/>
    <property type="project" value="InterPro"/>
</dbReference>
<accession>A0A165DR46</accession>
<feature type="compositionally biased region" description="Polar residues" evidence="7">
    <location>
        <begin position="7"/>
        <end position="24"/>
    </location>
</feature>
<dbReference type="PANTHER" id="PTHR31290:SF5">
    <property type="entry name" value="UV-DAMAGE ENDONUCLEASE"/>
    <property type="match status" value="1"/>
</dbReference>
<dbReference type="Gene3D" id="3.20.20.150">
    <property type="entry name" value="Divalent-metal-dependent TIM barrel enzymes"/>
    <property type="match status" value="1"/>
</dbReference>
<evidence type="ECO:0000256" key="5">
    <source>
        <dbReference type="ARBA" id="ARBA00022801"/>
    </source>
</evidence>
<evidence type="ECO:0000313" key="8">
    <source>
        <dbReference type="EMBL" id="KZT53356.1"/>
    </source>
</evidence>
<keyword evidence="6" id="KW-0234">DNA repair</keyword>
<evidence type="ECO:0000313" key="9">
    <source>
        <dbReference type="Proteomes" id="UP000076842"/>
    </source>
</evidence>
<keyword evidence="1" id="KW-0540">Nuclease</keyword>
<reference evidence="8 9" key="1">
    <citation type="journal article" date="2016" name="Mol. Biol. Evol.">
        <title>Comparative Genomics of Early-Diverging Mushroom-Forming Fungi Provides Insights into the Origins of Lignocellulose Decay Capabilities.</title>
        <authorList>
            <person name="Nagy L.G."/>
            <person name="Riley R."/>
            <person name="Tritt A."/>
            <person name="Adam C."/>
            <person name="Daum C."/>
            <person name="Floudas D."/>
            <person name="Sun H."/>
            <person name="Yadav J.S."/>
            <person name="Pangilinan J."/>
            <person name="Larsson K.H."/>
            <person name="Matsuura K."/>
            <person name="Barry K."/>
            <person name="Labutti K."/>
            <person name="Kuo R."/>
            <person name="Ohm R.A."/>
            <person name="Bhattacharya S.S."/>
            <person name="Shirouzu T."/>
            <person name="Yoshinaga Y."/>
            <person name="Martin F.M."/>
            <person name="Grigoriev I.V."/>
            <person name="Hibbett D.S."/>
        </authorList>
    </citation>
    <scope>NUCLEOTIDE SEQUENCE [LARGE SCALE GENOMIC DNA]</scope>
    <source>
        <strain evidence="8 9">HHB12733</strain>
    </source>
</reference>
<proteinExistence type="predicted"/>
<dbReference type="PANTHER" id="PTHR31290">
    <property type="entry name" value="UV-DAMAGE ENDONUCLEASE"/>
    <property type="match status" value="1"/>
</dbReference>
<dbReference type="Pfam" id="PF03851">
    <property type="entry name" value="UvdE"/>
    <property type="match status" value="1"/>
</dbReference>
<keyword evidence="3" id="KW-0227">DNA damage</keyword>
<dbReference type="GO" id="GO:0016787">
    <property type="term" value="F:hydrolase activity"/>
    <property type="evidence" value="ECO:0007669"/>
    <property type="project" value="UniProtKB-KW"/>
</dbReference>
<dbReference type="OrthoDB" id="541883at2759"/>
<dbReference type="GO" id="GO:0009411">
    <property type="term" value="P:response to UV"/>
    <property type="evidence" value="ECO:0007669"/>
    <property type="project" value="InterPro"/>
</dbReference>
<keyword evidence="2 8" id="KW-0255">Endonuclease</keyword>
<protein>
    <submittedName>
        <fullName evidence="8">UV-endonuclease UvdE</fullName>
    </submittedName>
</protein>
<feature type="region of interest" description="Disordered" evidence="7">
    <location>
        <begin position="1"/>
        <end position="38"/>
    </location>
</feature>
<organism evidence="8 9">
    <name type="scientific">Calocera cornea HHB12733</name>
    <dbReference type="NCBI Taxonomy" id="1353952"/>
    <lineage>
        <taxon>Eukaryota</taxon>
        <taxon>Fungi</taxon>
        <taxon>Dikarya</taxon>
        <taxon>Basidiomycota</taxon>
        <taxon>Agaricomycotina</taxon>
        <taxon>Dacrymycetes</taxon>
        <taxon>Dacrymycetales</taxon>
        <taxon>Dacrymycetaceae</taxon>
        <taxon>Calocera</taxon>
    </lineage>
</organism>
<evidence type="ECO:0000256" key="3">
    <source>
        <dbReference type="ARBA" id="ARBA00022763"/>
    </source>
</evidence>
<evidence type="ECO:0000256" key="6">
    <source>
        <dbReference type="ARBA" id="ARBA00023204"/>
    </source>
</evidence>